<evidence type="ECO:0000256" key="4">
    <source>
        <dbReference type="ARBA" id="ARBA00023163"/>
    </source>
</evidence>
<organism evidence="6 7">
    <name type="scientific">Hymenobacter coccineus</name>
    <dbReference type="NCBI Taxonomy" id="1908235"/>
    <lineage>
        <taxon>Bacteria</taxon>
        <taxon>Pseudomonadati</taxon>
        <taxon>Bacteroidota</taxon>
        <taxon>Cytophagia</taxon>
        <taxon>Cytophagales</taxon>
        <taxon>Hymenobacteraceae</taxon>
        <taxon>Hymenobacter</taxon>
    </lineage>
</organism>
<name>A0A1G1SU83_9BACT</name>
<dbReference type="SUPFAM" id="SSF46785">
    <property type="entry name" value="Winged helix' DNA-binding domain"/>
    <property type="match status" value="1"/>
</dbReference>
<dbReference type="AlphaFoldDB" id="A0A1G1SU83"/>
<dbReference type="PRINTS" id="PR00039">
    <property type="entry name" value="HTHLYSR"/>
</dbReference>
<dbReference type="Gene3D" id="3.40.190.10">
    <property type="entry name" value="Periplasmic binding protein-like II"/>
    <property type="match status" value="2"/>
</dbReference>
<dbReference type="PROSITE" id="PS50931">
    <property type="entry name" value="HTH_LYSR"/>
    <property type="match status" value="1"/>
</dbReference>
<dbReference type="InterPro" id="IPR000847">
    <property type="entry name" value="LysR_HTH_N"/>
</dbReference>
<dbReference type="GO" id="GO:0000976">
    <property type="term" value="F:transcription cis-regulatory region binding"/>
    <property type="evidence" value="ECO:0007669"/>
    <property type="project" value="TreeGrafter"/>
</dbReference>
<dbReference type="RefSeq" id="WP_070746792.1">
    <property type="nucleotide sequence ID" value="NZ_MDZA01000436.1"/>
</dbReference>
<evidence type="ECO:0000313" key="7">
    <source>
        <dbReference type="Proteomes" id="UP000177506"/>
    </source>
</evidence>
<evidence type="ECO:0000313" key="6">
    <source>
        <dbReference type="EMBL" id="OGX82163.1"/>
    </source>
</evidence>
<dbReference type="InterPro" id="IPR036388">
    <property type="entry name" value="WH-like_DNA-bd_sf"/>
</dbReference>
<evidence type="ECO:0000256" key="3">
    <source>
        <dbReference type="ARBA" id="ARBA00023125"/>
    </source>
</evidence>
<comment type="similarity">
    <text evidence="1">Belongs to the LysR transcriptional regulatory family.</text>
</comment>
<feature type="domain" description="HTH lysR-type" evidence="5">
    <location>
        <begin position="2"/>
        <end position="59"/>
    </location>
</feature>
<keyword evidence="3" id="KW-0238">DNA-binding</keyword>
<keyword evidence="2" id="KW-0805">Transcription regulation</keyword>
<dbReference type="SUPFAM" id="SSF53850">
    <property type="entry name" value="Periplasmic binding protein-like II"/>
    <property type="match status" value="1"/>
</dbReference>
<dbReference type="OrthoDB" id="9785745at2"/>
<dbReference type="Pfam" id="PF00126">
    <property type="entry name" value="HTH_1"/>
    <property type="match status" value="1"/>
</dbReference>
<evidence type="ECO:0000259" key="5">
    <source>
        <dbReference type="PROSITE" id="PS50931"/>
    </source>
</evidence>
<dbReference type="PANTHER" id="PTHR30126">
    <property type="entry name" value="HTH-TYPE TRANSCRIPTIONAL REGULATOR"/>
    <property type="match status" value="1"/>
</dbReference>
<dbReference type="Pfam" id="PF03466">
    <property type="entry name" value="LysR_substrate"/>
    <property type="match status" value="1"/>
</dbReference>
<dbReference type="Gene3D" id="1.10.10.10">
    <property type="entry name" value="Winged helix-like DNA-binding domain superfamily/Winged helix DNA-binding domain"/>
    <property type="match status" value="1"/>
</dbReference>
<dbReference type="InterPro" id="IPR005119">
    <property type="entry name" value="LysR_subst-bd"/>
</dbReference>
<dbReference type="CDD" id="cd05466">
    <property type="entry name" value="PBP2_LTTR_substrate"/>
    <property type="match status" value="1"/>
</dbReference>
<comment type="caution">
    <text evidence="6">The sequence shown here is derived from an EMBL/GenBank/DDBJ whole genome shotgun (WGS) entry which is preliminary data.</text>
</comment>
<protein>
    <submittedName>
        <fullName evidence="6">LysR family transcriptional regulator</fullName>
    </submittedName>
</protein>
<dbReference type="InterPro" id="IPR036390">
    <property type="entry name" value="WH_DNA-bd_sf"/>
</dbReference>
<keyword evidence="7" id="KW-1185">Reference proteome</keyword>
<dbReference type="GO" id="GO:0003700">
    <property type="term" value="F:DNA-binding transcription factor activity"/>
    <property type="evidence" value="ECO:0007669"/>
    <property type="project" value="InterPro"/>
</dbReference>
<accession>A0A1G1SU83</accession>
<proteinExistence type="inferred from homology"/>
<reference evidence="6 7" key="1">
    <citation type="submission" date="2016-08" db="EMBL/GenBank/DDBJ databases">
        <title>Hymenobacter coccineus sp. nov., Hymenobacter lapidarius sp. nov. and Hymenobacter glacialis sp. nov., isolated from Antarctic soil.</title>
        <authorList>
            <person name="Sedlacek I."/>
            <person name="Kralova S."/>
            <person name="Kyrova K."/>
            <person name="Maslanova I."/>
            <person name="Stankova E."/>
            <person name="Vrbovska V."/>
            <person name="Nemec M."/>
            <person name="Bartak M."/>
            <person name="Svec P."/>
            <person name="Busse H.-J."/>
            <person name="Pantucek R."/>
        </authorList>
    </citation>
    <scope>NUCLEOTIDE SEQUENCE [LARGE SCALE GENOMIC DNA]</scope>
    <source>
        <strain evidence="6 7">CCM 8649</strain>
    </source>
</reference>
<evidence type="ECO:0000256" key="1">
    <source>
        <dbReference type="ARBA" id="ARBA00009437"/>
    </source>
</evidence>
<dbReference type="Proteomes" id="UP000177506">
    <property type="component" value="Unassembled WGS sequence"/>
</dbReference>
<gene>
    <name evidence="6" type="ORF">BEN49_14460</name>
</gene>
<evidence type="ECO:0000256" key="2">
    <source>
        <dbReference type="ARBA" id="ARBA00023015"/>
    </source>
</evidence>
<sequence length="303" mass="34584">MVNLEWFRTFKAIYETGSLTAAANRLFISQPGVSVQLGSLEAYTGRKLFDRSTRKMVPTEHGKVLYNAITEGVTKLEEVEKRFSHQTKAERASLGIGMCFEYFQLVLEPYLSGLPFDLVSKFGHHTELLSDLDKGTLDFVVTSQEEDIANIRYTPFAEERILLIAGAGHDLTEFKRRLADQDLVAAEAWLSQQVWFGASGDMEILRNFWLQNFHKRPSFRPNFIVPNNNSILRSIAQKEGLAVLPSYLVKHQLMDEQVQVVWEGSQPLKSTLYFAQRKKTIYSKEIEVLQQSFLKEFGGSCSR</sequence>
<dbReference type="PANTHER" id="PTHR30126:SF40">
    <property type="entry name" value="HTH-TYPE TRANSCRIPTIONAL REGULATOR GLTR"/>
    <property type="match status" value="1"/>
</dbReference>
<keyword evidence="4" id="KW-0804">Transcription</keyword>
<dbReference type="EMBL" id="MDZA01000436">
    <property type="protein sequence ID" value="OGX82163.1"/>
    <property type="molecule type" value="Genomic_DNA"/>
</dbReference>